<reference evidence="3 4" key="1">
    <citation type="journal article" date="2013" name="Int. J. Syst. Evol. Microbiol.">
        <title>Aquimarina gracilis sp. nov., isolated from the gut microflora of a mussel, Mytilus coruscus, and emended description of Aquimarina spongiae.</title>
        <authorList>
            <person name="Park S.C."/>
            <person name="Choe H.N."/>
            <person name="Baik K.S."/>
            <person name="Seong C.N."/>
        </authorList>
    </citation>
    <scope>NUCLEOTIDE SEQUENCE [LARGE SCALE GENOMIC DNA]</scope>
    <source>
        <strain evidence="3 4">PSC32</strain>
    </source>
</reference>
<evidence type="ECO:0000313" key="4">
    <source>
        <dbReference type="Proteomes" id="UP001327027"/>
    </source>
</evidence>
<accession>A0ABU5ZVY9</accession>
<dbReference type="Proteomes" id="UP001327027">
    <property type="component" value="Unassembled WGS sequence"/>
</dbReference>
<comment type="caution">
    <text evidence="3">The sequence shown here is derived from an EMBL/GenBank/DDBJ whole genome shotgun (WGS) entry which is preliminary data.</text>
</comment>
<proteinExistence type="predicted"/>
<organism evidence="3 4">
    <name type="scientific">Aquimarina gracilis</name>
    <dbReference type="NCBI Taxonomy" id="874422"/>
    <lineage>
        <taxon>Bacteria</taxon>
        <taxon>Pseudomonadati</taxon>
        <taxon>Bacteroidota</taxon>
        <taxon>Flavobacteriia</taxon>
        <taxon>Flavobacteriales</taxon>
        <taxon>Flavobacteriaceae</taxon>
        <taxon>Aquimarina</taxon>
    </lineage>
</organism>
<evidence type="ECO:0008006" key="5">
    <source>
        <dbReference type="Google" id="ProtNLM"/>
    </source>
</evidence>
<feature type="region of interest" description="Disordered" evidence="1">
    <location>
        <begin position="1680"/>
        <end position="1702"/>
    </location>
</feature>
<evidence type="ECO:0000256" key="2">
    <source>
        <dbReference type="SAM" id="SignalP"/>
    </source>
</evidence>
<keyword evidence="4" id="KW-1185">Reference proteome</keyword>
<evidence type="ECO:0000313" key="3">
    <source>
        <dbReference type="EMBL" id="MEB3346044.1"/>
    </source>
</evidence>
<name>A0ABU5ZVY9_9FLAO</name>
<feature type="signal peptide" evidence="2">
    <location>
        <begin position="1"/>
        <end position="23"/>
    </location>
</feature>
<sequence length="1714" mass="193615">MKINWLLTKVIFLLCCTCNMMFAQDKGVYLDNTMLSIPNTGQSSSGSLDFITPCSTFKVNEGKAWVKIDLGENYELGYDNFGIPFEIELDLALKVLTQNATSGPTISFNVKLNNNTPESIVFLDLGQYIDTQNTGTGFSYADRQITGIEATISNVTNTAAAINVATDLKVKLNYEIAYGIDVSANSITNLTKNVVDETKTVVFNWDSNCQAPGYEFQIIRLYNTSESTVSDQTTITTTIDWSKALSLHVDGSTTSIDLSMGEGQGYYAWRVRPVGTYYENGIGNNKNWGSWNALDYAACTSCIFTTTTSDHQVFFFIDPDDQKNYQYSRVFTEENKVSEQVTYATSLNQVKQTQRYLPSKDYKVITQTILDNSGRPTLNTLPVPVSGEKISQYKENFVQASGSLYKASDFDNQNSYNSPAMIDATGAFEYYSSANSDKRIADAEGYPFTRVIYSNDGTDRVVEQSGVGKTHMIGNTADGKTRTTRTLYSTPTEDELVKLFGDEAPNHEDVAKIITVDPNNTRSVSYITKEGNTIATGLTFSEDDDVLDSVKDNNPDNTVNGITDRITNNIKTTNGFMASKRISILEDGTNVNISYTIARPVLEGLCHNLELDLDYSLKIEVFDVNTGNVVHSFNEPTLKDLADTTNDGIDNVTVDFGTVTLDTGTYYVQKTLVPSDNIKLDLVSSGDTINNLIKPFFNWIIEFSDKIDCEEEMEFLYNDIYHFGRQIHTRQFTSNMTINPDTQSRNLWFDFDCDGCSQERINFAGKNPTDPEAEDKFLDYYIGREDQYRITVYYFDVNGELKAFNYDQDVTLGDRRPVKVEFETPCCEFQIPILFTPPFKTPPVAALEQYRANKQLADQVIESTSYFGTGTAPLTTHDTTNNWIHPNPNHLLNTEENFTYEESEDGVVTLKNTDAYPIDFEGYAISMLYECKKPLNTNYTREDAAREIYSKLRGWERPGLFNQMVYHMTMDSYGDQDCPNEEFPPIDYPAPNGNYEICDYPKPKVRLPGAQYAAQELAECWEPIVIELINELCIGGYDIDEDDENNIAQSYDARGGDSEGEFKRNIKNFIVRWISKRKLIRRLRGQVVSPGGAAQDAALEQVGSVVHKFLECTGYKFGDIINEVDIDEAPRANFPVFQPDFDTLVNSLTGKEYTKYDRFRLKHPSMGNVDNWQLLTQDPNNIDFPEQAVDSLGQAEQENIAILRDLYFSMRDPVYAFKYYEYKEGTFPILEAETCFRDPNICIDEETGEEFGCCGEYPDGTPIPCNFCGTGYIQCEVTSSGWDCDQRLTYYNLIKDFKEEVVPDIVPVNCDNYFEATKYVLNPDFDKESGFILTFDSDEVLPGTLSSLEFLSVDLFAENGGYITNSLADMPPIPQERWFYNLKGEQLEEGVSIIENEIYELVQDCDEGCDDRKAEFKQKLIQLFEDRCYVIGECKIEPNDNIVPEGDIDILVEQMVLQCKNQCEVDTYACIDESCRLLGAPTIVDRTDPTATARFTIDLSFPELGVSGPVVQGLSTRQDERLKYFDPLTNTTTQTNELPIISTPTASGLIEYSYNTSAFPFVTIWDIRQSLTYAQSTRLKQATEWKVNLDIPSKCDQVGEYNPDLTYDANDLPVEPVFVYNYKTKKWVQQLFESRPDHQPLITPGSAVYGVCTNQEDYINRENPDGPGDTFVDRDEYIKDTSNRPYTPNDPYFDPVESPKTGINVIIDPNNPNN</sequence>
<gene>
    <name evidence="3" type="ORF">U6A24_11260</name>
</gene>
<feature type="chain" id="PRO_5045925050" description="RHS repeat-associated protein" evidence="2">
    <location>
        <begin position="24"/>
        <end position="1714"/>
    </location>
</feature>
<dbReference type="RefSeq" id="WP_324180074.1">
    <property type="nucleotide sequence ID" value="NZ_BAABAW010000006.1"/>
</dbReference>
<protein>
    <recommendedName>
        <fullName evidence="5">RHS repeat-associated protein</fullName>
    </recommendedName>
</protein>
<evidence type="ECO:0000256" key="1">
    <source>
        <dbReference type="SAM" id="MobiDB-lite"/>
    </source>
</evidence>
<keyword evidence="2" id="KW-0732">Signal</keyword>
<dbReference type="EMBL" id="JAYKLX010000005">
    <property type="protein sequence ID" value="MEB3346044.1"/>
    <property type="molecule type" value="Genomic_DNA"/>
</dbReference>